<dbReference type="Proteomes" id="UP001651158">
    <property type="component" value="Unassembled WGS sequence"/>
</dbReference>
<name>A0ABR4QMW9_9CEST</name>
<keyword evidence="2" id="KW-0812">Transmembrane</keyword>
<evidence type="ECO:0000256" key="2">
    <source>
        <dbReference type="SAM" id="Phobius"/>
    </source>
</evidence>
<dbReference type="EMBL" id="JAKROA010000002">
    <property type="protein sequence ID" value="KAL5110917.1"/>
    <property type="molecule type" value="Genomic_DNA"/>
</dbReference>
<reference evidence="3 4" key="1">
    <citation type="journal article" date="2022" name="Front. Cell. Infect. Microbiol.">
        <title>The Genomes of Two Strains of Taenia crassiceps the Animal Model for the Study of Human Cysticercosis.</title>
        <authorList>
            <person name="Bobes R.J."/>
            <person name="Estrada K."/>
            <person name="Rios-Valencia D.G."/>
            <person name="Calderon-Gallegos A."/>
            <person name="de la Torre P."/>
            <person name="Carrero J.C."/>
            <person name="Sanchez-Flores A."/>
            <person name="Laclette J.P."/>
        </authorList>
    </citation>
    <scope>NUCLEOTIDE SEQUENCE [LARGE SCALE GENOMIC DNA]</scope>
    <source>
        <strain evidence="3">WFUcys</strain>
    </source>
</reference>
<keyword evidence="2" id="KW-1133">Transmembrane helix</keyword>
<sequence>MTMRTFQRHPPSSKETLNEVKESRGGSKELEHISDDEVDERRPTPERTQVLPFCAIILFIYVVYIFLLAAFIVASVIFIKTEDTQPGPMPTNITST</sequence>
<feature type="region of interest" description="Disordered" evidence="1">
    <location>
        <begin position="1"/>
        <end position="45"/>
    </location>
</feature>
<comment type="caution">
    <text evidence="3">The sequence shown here is derived from an EMBL/GenBank/DDBJ whole genome shotgun (WGS) entry which is preliminary data.</text>
</comment>
<proteinExistence type="predicted"/>
<feature type="transmembrane region" description="Helical" evidence="2">
    <location>
        <begin position="50"/>
        <end position="79"/>
    </location>
</feature>
<evidence type="ECO:0000313" key="4">
    <source>
        <dbReference type="Proteomes" id="UP001651158"/>
    </source>
</evidence>
<protein>
    <submittedName>
        <fullName evidence="3">Uncharacterized protein</fullName>
    </submittedName>
</protein>
<organism evidence="3 4">
    <name type="scientific">Taenia crassiceps</name>
    <dbReference type="NCBI Taxonomy" id="6207"/>
    <lineage>
        <taxon>Eukaryota</taxon>
        <taxon>Metazoa</taxon>
        <taxon>Spiralia</taxon>
        <taxon>Lophotrochozoa</taxon>
        <taxon>Platyhelminthes</taxon>
        <taxon>Cestoda</taxon>
        <taxon>Eucestoda</taxon>
        <taxon>Cyclophyllidea</taxon>
        <taxon>Taeniidae</taxon>
        <taxon>Taenia</taxon>
    </lineage>
</organism>
<evidence type="ECO:0000313" key="3">
    <source>
        <dbReference type="EMBL" id="KAL5110917.1"/>
    </source>
</evidence>
<evidence type="ECO:0000256" key="1">
    <source>
        <dbReference type="SAM" id="MobiDB-lite"/>
    </source>
</evidence>
<keyword evidence="2" id="KW-0472">Membrane</keyword>
<feature type="compositionally biased region" description="Basic and acidic residues" evidence="1">
    <location>
        <begin position="16"/>
        <end position="45"/>
    </location>
</feature>
<gene>
    <name evidence="3" type="ORF">TcWFU_009331</name>
</gene>
<accession>A0ABR4QMW9</accession>
<keyword evidence="4" id="KW-1185">Reference proteome</keyword>